<dbReference type="OrthoDB" id="4427108at2"/>
<feature type="region of interest" description="Disordered" evidence="1">
    <location>
        <begin position="73"/>
        <end position="116"/>
    </location>
</feature>
<evidence type="ECO:0000256" key="2">
    <source>
        <dbReference type="SAM" id="Phobius"/>
    </source>
</evidence>
<dbReference type="RefSeq" id="WP_012731325.1">
    <property type="nucleotide sequence ID" value="NC_012704.1"/>
</dbReference>
<evidence type="ECO:0000256" key="1">
    <source>
        <dbReference type="SAM" id="MobiDB-lite"/>
    </source>
</evidence>
<keyword evidence="4" id="KW-1185">Reference proteome</keyword>
<keyword evidence="2" id="KW-0812">Transmembrane</keyword>
<feature type="compositionally biased region" description="Acidic residues" evidence="1">
    <location>
        <begin position="93"/>
        <end position="105"/>
    </location>
</feature>
<feature type="transmembrane region" description="Helical" evidence="2">
    <location>
        <begin position="46"/>
        <end position="67"/>
    </location>
</feature>
<dbReference type="HOGENOM" id="CLU_059712_0_0_11"/>
<dbReference type="AlphaFoldDB" id="C4LHY3"/>
<gene>
    <name evidence="3" type="ordered locus">ckrop_0677</name>
</gene>
<dbReference type="EMBL" id="CP001620">
    <property type="protein sequence ID" value="ACR17438.1"/>
    <property type="molecule type" value="Genomic_DNA"/>
</dbReference>
<dbReference type="STRING" id="645127.ckrop_0677"/>
<proteinExistence type="predicted"/>
<dbReference type="KEGG" id="ckp:ckrop_0677"/>
<organism evidence="3 4">
    <name type="scientific">Corynebacterium kroppenstedtii (strain DSM 44385 / JCM 11950 / CIP 105744 / CCUG 35717)</name>
    <dbReference type="NCBI Taxonomy" id="645127"/>
    <lineage>
        <taxon>Bacteria</taxon>
        <taxon>Bacillati</taxon>
        <taxon>Actinomycetota</taxon>
        <taxon>Actinomycetes</taxon>
        <taxon>Mycobacteriales</taxon>
        <taxon>Corynebacteriaceae</taxon>
        <taxon>Corynebacterium</taxon>
    </lineage>
</organism>
<dbReference type="Proteomes" id="UP000001473">
    <property type="component" value="Chromosome"/>
</dbReference>
<protein>
    <submittedName>
        <fullName evidence="3">Uncharacterized protein</fullName>
    </submittedName>
</protein>
<feature type="compositionally biased region" description="Low complexity" evidence="1">
    <location>
        <begin position="1"/>
        <end position="35"/>
    </location>
</feature>
<dbReference type="eggNOG" id="ENOG5031J4R">
    <property type="taxonomic scope" value="Bacteria"/>
</dbReference>
<reference evidence="3 4" key="1">
    <citation type="journal article" date="2008" name="J. Biotechnol.">
        <title>Ultrafast pyrosequencing of Corynebacterium kroppenstedtii DSM44385 revealed insights into the physiology of a lipophilic corynebacterium that lacks mycolic acids.</title>
        <authorList>
            <person name="Tauch A."/>
            <person name="Schneider J."/>
            <person name="Szczepanowski R."/>
            <person name="Tilker A."/>
            <person name="Viehoever P."/>
            <person name="Gartemann K.-H."/>
            <person name="Arnold W."/>
            <person name="Blom J."/>
            <person name="Brinkrolf K."/>
            <person name="Brune I."/>
            <person name="Goetker S."/>
            <person name="Weisshaar B."/>
            <person name="Goesmann A."/>
            <person name="Droege M."/>
            <person name="Puehler A."/>
        </authorList>
    </citation>
    <scope>NUCLEOTIDE SEQUENCE [LARGE SCALE GENOMIC DNA]</scope>
    <source>
        <strain evidence="4">DSM 44385 / JCM 11950 / CIP 105744 / CCUG 35717</strain>
    </source>
</reference>
<keyword evidence="2" id="KW-0472">Membrane</keyword>
<keyword evidence="2" id="KW-1133">Transmembrane helix</keyword>
<evidence type="ECO:0000313" key="3">
    <source>
        <dbReference type="EMBL" id="ACR17438.1"/>
    </source>
</evidence>
<feature type="region of interest" description="Disordered" evidence="1">
    <location>
        <begin position="1"/>
        <end position="38"/>
    </location>
</feature>
<name>C4LHY3_CORK4</name>
<sequence>MSGNNQWNGGNDQWGADGGAPNQQAPQQVPQQVPDQPKKRSRAIPILWTILALVVIAAVVVIAVQFINNRASNNTSADGGAVSSEATTSPAEDSQETSSTEEADDGDNKSGPSVSERCTIGYMHETGVVPAELDDVERCDGTWAGAIQHGSDWLIPLHWTGSKWEEYYPDEDNIYSPIGGRCYSDERMQRDGVPEDTQRMFGRCTPASEAKKHPNNNNSDGTITSVSVNGSTRSIRNVTCDGDYVLIVQSVIDQPGGDTKGKLRSALASNSDAYYTYPGACPSLRKKDSNGNLVYPVLVDYGNDLDAVCEAASRTSGAFPRRLNNDDSYSSPC</sequence>
<evidence type="ECO:0000313" key="4">
    <source>
        <dbReference type="Proteomes" id="UP000001473"/>
    </source>
</evidence>
<accession>C4LHY3</accession>